<dbReference type="EMBL" id="JTDO01000001">
    <property type="protein sequence ID" value="KLT73957.1"/>
    <property type="molecule type" value="Genomic_DNA"/>
</dbReference>
<proteinExistence type="predicted"/>
<dbReference type="SUPFAM" id="SSF56059">
    <property type="entry name" value="Glutathione synthetase ATP-binding domain-like"/>
    <property type="match status" value="1"/>
</dbReference>
<gene>
    <name evidence="3" type="ORF">PL75_00495</name>
</gene>
<dbReference type="InterPro" id="IPR013815">
    <property type="entry name" value="ATP_grasp_subdomain_1"/>
</dbReference>
<reference evidence="3 4" key="1">
    <citation type="submission" date="2014-11" db="EMBL/GenBank/DDBJ databases">
        <title>Genome of a novel goose pathogen.</title>
        <authorList>
            <person name="Hansen C.M."/>
            <person name="Hueffer K."/>
            <person name="Choi S.C."/>
        </authorList>
    </citation>
    <scope>NUCLEOTIDE SEQUENCE [LARGE SCALE GENOMIC DNA]</scope>
    <source>
        <strain evidence="3 4">KH1503</strain>
    </source>
</reference>
<dbReference type="AlphaFoldDB" id="A0A0J0YV51"/>
<dbReference type="Pfam" id="PF21360">
    <property type="entry name" value="PylC-like_N"/>
    <property type="match status" value="1"/>
</dbReference>
<name>A0A0J0YV51_9NEIS</name>
<dbReference type="InterPro" id="IPR011761">
    <property type="entry name" value="ATP-grasp"/>
</dbReference>
<dbReference type="STRING" id="1470200.PL75_00495"/>
<keyword evidence="1" id="KW-0547">Nucleotide-binding</keyword>
<organism evidence="3 4">
    <name type="scientific">Neisseria arctica</name>
    <dbReference type="NCBI Taxonomy" id="1470200"/>
    <lineage>
        <taxon>Bacteria</taxon>
        <taxon>Pseudomonadati</taxon>
        <taxon>Pseudomonadota</taxon>
        <taxon>Betaproteobacteria</taxon>
        <taxon>Neisseriales</taxon>
        <taxon>Neisseriaceae</taxon>
        <taxon>Neisseria</taxon>
    </lineage>
</organism>
<evidence type="ECO:0000313" key="3">
    <source>
        <dbReference type="EMBL" id="KLT73957.1"/>
    </source>
</evidence>
<dbReference type="GO" id="GO:0005524">
    <property type="term" value="F:ATP binding"/>
    <property type="evidence" value="ECO:0007669"/>
    <property type="project" value="UniProtKB-UniRule"/>
</dbReference>
<dbReference type="Gene3D" id="3.30.470.20">
    <property type="entry name" value="ATP-grasp fold, B domain"/>
    <property type="match status" value="1"/>
</dbReference>
<accession>A0A0J0YV51</accession>
<protein>
    <submittedName>
        <fullName evidence="3">Carbamoyl phosphate synthase large subunit</fullName>
    </submittedName>
</protein>
<keyword evidence="4" id="KW-1185">Reference proteome</keyword>
<sequence length="330" mass="37556">MPFFEGNTNTPNNILILSAGRRVELVESFKTEAAKFSGNIRVYCTDLNPKLSSACHVADEAFAVPRISDSHYTDAIFELAVAKGIGLIIPTIDTELMKLAKERDRFAAANIHLIVSDSELLQYCRDKRKSVDLFQQYNIKAPKIYQLGDIVFPCFVKPYDGSRAIGAQALKSPQDLTDDLKQDPKMMFCELIDIKNTYREFTVDMYYTQNGELKCAIPRERIEVRSGEVSKGVTRKNWLYDFLVENMATLKGARGCITAQFFYNPENNSLYGVEINPRFGGGFPLSYAAGGNYPSWLIQEYLYGKEIPFYDKWEPNLIMLRYDAKILVKE</sequence>
<evidence type="ECO:0000259" key="2">
    <source>
        <dbReference type="PROSITE" id="PS50975"/>
    </source>
</evidence>
<dbReference type="PATRIC" id="fig|1470200.3.peg.115"/>
<dbReference type="InterPro" id="IPR048764">
    <property type="entry name" value="PylC_N"/>
</dbReference>
<dbReference type="PROSITE" id="PS50975">
    <property type="entry name" value="ATP_GRASP"/>
    <property type="match status" value="1"/>
</dbReference>
<dbReference type="Gene3D" id="3.40.50.20">
    <property type="match status" value="1"/>
</dbReference>
<keyword evidence="1" id="KW-0067">ATP-binding</keyword>
<feature type="domain" description="ATP-grasp" evidence="2">
    <location>
        <begin position="105"/>
        <end position="302"/>
    </location>
</feature>
<dbReference type="Pfam" id="PF15632">
    <property type="entry name" value="ATPgrasp_Ter"/>
    <property type="match status" value="1"/>
</dbReference>
<dbReference type="Proteomes" id="UP000036027">
    <property type="component" value="Unassembled WGS sequence"/>
</dbReference>
<dbReference type="RefSeq" id="WP_047760056.1">
    <property type="nucleotide sequence ID" value="NZ_CP091510.1"/>
</dbReference>
<dbReference type="Gene3D" id="3.30.1490.20">
    <property type="entry name" value="ATP-grasp fold, A domain"/>
    <property type="match status" value="1"/>
</dbReference>
<dbReference type="GO" id="GO:0046872">
    <property type="term" value="F:metal ion binding"/>
    <property type="evidence" value="ECO:0007669"/>
    <property type="project" value="InterPro"/>
</dbReference>
<comment type="caution">
    <text evidence="3">The sequence shown here is derived from an EMBL/GenBank/DDBJ whole genome shotgun (WGS) entry which is preliminary data.</text>
</comment>
<evidence type="ECO:0000313" key="4">
    <source>
        <dbReference type="Proteomes" id="UP000036027"/>
    </source>
</evidence>
<evidence type="ECO:0000256" key="1">
    <source>
        <dbReference type="PROSITE-ProRule" id="PRU00409"/>
    </source>
</evidence>